<dbReference type="InterPro" id="IPR001455">
    <property type="entry name" value="TusA-like"/>
</dbReference>
<reference evidence="2 3" key="1">
    <citation type="submission" date="2019-02" db="EMBL/GenBank/DDBJ databases">
        <title>Shewanella sp. D4-2 isolated from Dokdo Island.</title>
        <authorList>
            <person name="Baek K."/>
        </authorList>
    </citation>
    <scope>NUCLEOTIDE SEQUENCE [LARGE SCALE GENOMIC DNA]</scope>
    <source>
        <strain evidence="2 3">D4-2</strain>
    </source>
</reference>
<dbReference type="Pfam" id="PF01206">
    <property type="entry name" value="TusA"/>
    <property type="match status" value="1"/>
</dbReference>
<organism evidence="2 3">
    <name type="scientific">Shewanella maritima</name>
    <dbReference type="NCBI Taxonomy" id="2520507"/>
    <lineage>
        <taxon>Bacteria</taxon>
        <taxon>Pseudomonadati</taxon>
        <taxon>Pseudomonadota</taxon>
        <taxon>Gammaproteobacteria</taxon>
        <taxon>Alteromonadales</taxon>
        <taxon>Shewanellaceae</taxon>
        <taxon>Shewanella</taxon>
    </lineage>
</organism>
<dbReference type="AlphaFoldDB" id="A0A411PMY0"/>
<sequence>MNMKTVDARGLSCPTPVVLTMQALEVAQDFKVLVDNPVALERITRMLKDKHNIVPSIENEGDDIIIHVQ</sequence>
<name>A0A411PMY0_9GAMM</name>
<evidence type="ECO:0000313" key="2">
    <source>
        <dbReference type="EMBL" id="QBF84841.1"/>
    </source>
</evidence>
<evidence type="ECO:0000259" key="1">
    <source>
        <dbReference type="Pfam" id="PF01206"/>
    </source>
</evidence>
<gene>
    <name evidence="2" type="ORF">EXU30_08045</name>
</gene>
<protein>
    <recommendedName>
        <fullName evidence="1">UPF0033 domain-containing protein</fullName>
    </recommendedName>
</protein>
<dbReference type="InterPro" id="IPR036868">
    <property type="entry name" value="TusA-like_sf"/>
</dbReference>
<evidence type="ECO:0000313" key="3">
    <source>
        <dbReference type="Proteomes" id="UP000291106"/>
    </source>
</evidence>
<keyword evidence="3" id="KW-1185">Reference proteome</keyword>
<feature type="domain" description="UPF0033" evidence="1">
    <location>
        <begin position="4"/>
        <end position="69"/>
    </location>
</feature>
<proteinExistence type="predicted"/>
<dbReference type="Gene3D" id="3.30.110.40">
    <property type="entry name" value="TusA-like domain"/>
    <property type="match status" value="1"/>
</dbReference>
<accession>A0A411PMY0</accession>
<dbReference type="OrthoDB" id="9797352at2"/>
<dbReference type="Proteomes" id="UP000291106">
    <property type="component" value="Chromosome"/>
</dbReference>
<dbReference type="SUPFAM" id="SSF64307">
    <property type="entry name" value="SirA-like"/>
    <property type="match status" value="1"/>
</dbReference>
<dbReference type="KEGG" id="smai:EXU30_08045"/>
<dbReference type="EMBL" id="CP036200">
    <property type="protein sequence ID" value="QBF84841.1"/>
    <property type="molecule type" value="Genomic_DNA"/>
</dbReference>